<proteinExistence type="predicted"/>
<feature type="compositionally biased region" description="Polar residues" evidence="2">
    <location>
        <begin position="2337"/>
        <end position="2348"/>
    </location>
</feature>
<evidence type="ECO:0000256" key="3">
    <source>
        <dbReference type="SAM" id="Phobius"/>
    </source>
</evidence>
<accession>L1J5A4</accession>
<feature type="coiled-coil region" evidence="1">
    <location>
        <begin position="1497"/>
        <end position="1650"/>
    </location>
</feature>
<keyword evidence="6" id="KW-1185">Reference proteome</keyword>
<dbReference type="PANTHER" id="PTHR47236:SF5">
    <property type="entry name" value="GENE, 32742-RELATED"/>
    <property type="match status" value="1"/>
</dbReference>
<dbReference type="OMA" id="NKHTENT"/>
<evidence type="ECO:0000256" key="2">
    <source>
        <dbReference type="SAM" id="MobiDB-lite"/>
    </source>
</evidence>
<evidence type="ECO:0000313" key="4">
    <source>
        <dbReference type="EMBL" id="EKX43723.1"/>
    </source>
</evidence>
<dbReference type="Proteomes" id="UP000011087">
    <property type="component" value="Unassembled WGS sequence"/>
</dbReference>
<feature type="region of interest" description="Disordered" evidence="2">
    <location>
        <begin position="2496"/>
        <end position="2530"/>
    </location>
</feature>
<reference evidence="4 6" key="1">
    <citation type="journal article" date="2012" name="Nature">
        <title>Algal genomes reveal evolutionary mosaicism and the fate of nucleomorphs.</title>
        <authorList>
            <consortium name="DOE Joint Genome Institute"/>
            <person name="Curtis B.A."/>
            <person name="Tanifuji G."/>
            <person name="Burki F."/>
            <person name="Gruber A."/>
            <person name="Irimia M."/>
            <person name="Maruyama S."/>
            <person name="Arias M.C."/>
            <person name="Ball S.G."/>
            <person name="Gile G.H."/>
            <person name="Hirakawa Y."/>
            <person name="Hopkins J.F."/>
            <person name="Kuo A."/>
            <person name="Rensing S.A."/>
            <person name="Schmutz J."/>
            <person name="Symeonidi A."/>
            <person name="Elias M."/>
            <person name="Eveleigh R.J."/>
            <person name="Herman E.K."/>
            <person name="Klute M.J."/>
            <person name="Nakayama T."/>
            <person name="Obornik M."/>
            <person name="Reyes-Prieto A."/>
            <person name="Armbrust E.V."/>
            <person name="Aves S.J."/>
            <person name="Beiko R.G."/>
            <person name="Coutinho P."/>
            <person name="Dacks J.B."/>
            <person name="Durnford D.G."/>
            <person name="Fast N.M."/>
            <person name="Green B.R."/>
            <person name="Grisdale C.J."/>
            <person name="Hempel F."/>
            <person name="Henrissat B."/>
            <person name="Hoppner M.P."/>
            <person name="Ishida K."/>
            <person name="Kim E."/>
            <person name="Koreny L."/>
            <person name="Kroth P.G."/>
            <person name="Liu Y."/>
            <person name="Malik S.B."/>
            <person name="Maier U.G."/>
            <person name="McRose D."/>
            <person name="Mock T."/>
            <person name="Neilson J.A."/>
            <person name="Onodera N.T."/>
            <person name="Poole A.M."/>
            <person name="Pritham E.J."/>
            <person name="Richards T.A."/>
            <person name="Rocap G."/>
            <person name="Roy S.W."/>
            <person name="Sarai C."/>
            <person name="Schaack S."/>
            <person name="Shirato S."/>
            <person name="Slamovits C.H."/>
            <person name="Spencer D.F."/>
            <person name="Suzuki S."/>
            <person name="Worden A.Z."/>
            <person name="Zauner S."/>
            <person name="Barry K."/>
            <person name="Bell C."/>
            <person name="Bharti A.K."/>
            <person name="Crow J.A."/>
            <person name="Grimwood J."/>
            <person name="Kramer R."/>
            <person name="Lindquist E."/>
            <person name="Lucas S."/>
            <person name="Salamov A."/>
            <person name="McFadden G.I."/>
            <person name="Lane C.E."/>
            <person name="Keeling P.J."/>
            <person name="Gray M.W."/>
            <person name="Grigoriev I.V."/>
            <person name="Archibald J.M."/>
        </authorList>
    </citation>
    <scope>NUCLEOTIDE SEQUENCE</scope>
    <source>
        <strain evidence="4 6">CCMP2712</strain>
    </source>
</reference>
<feature type="coiled-coil region" evidence="1">
    <location>
        <begin position="1237"/>
        <end position="1264"/>
    </location>
</feature>
<keyword evidence="3" id="KW-0472">Membrane</keyword>
<gene>
    <name evidence="4" type="ORF">GUITHDRAFT_110176</name>
</gene>
<dbReference type="RefSeq" id="XP_005830703.1">
    <property type="nucleotide sequence ID" value="XM_005830646.1"/>
</dbReference>
<reference evidence="5" key="3">
    <citation type="submission" date="2016-03" db="UniProtKB">
        <authorList>
            <consortium name="EnsemblProtists"/>
        </authorList>
    </citation>
    <scope>IDENTIFICATION</scope>
</reference>
<feature type="region of interest" description="Disordered" evidence="2">
    <location>
        <begin position="2244"/>
        <end position="2278"/>
    </location>
</feature>
<dbReference type="KEGG" id="gtt:GUITHDRAFT_110176"/>
<evidence type="ECO:0000313" key="5">
    <source>
        <dbReference type="EnsemblProtists" id="EKX43723"/>
    </source>
</evidence>
<feature type="region of interest" description="Disordered" evidence="2">
    <location>
        <begin position="135"/>
        <end position="158"/>
    </location>
</feature>
<keyword evidence="1" id="KW-0175">Coiled coil</keyword>
<evidence type="ECO:0000256" key="1">
    <source>
        <dbReference type="SAM" id="Coils"/>
    </source>
</evidence>
<feature type="region of interest" description="Disordered" evidence="2">
    <location>
        <begin position="1957"/>
        <end position="1979"/>
    </location>
</feature>
<feature type="region of interest" description="Disordered" evidence="2">
    <location>
        <begin position="2031"/>
        <end position="2050"/>
    </location>
</feature>
<dbReference type="EMBL" id="JH993008">
    <property type="protein sequence ID" value="EKX43723.1"/>
    <property type="molecule type" value="Genomic_DNA"/>
</dbReference>
<sequence>MDYCNKSCPSYQVSQAQQLQVDSSVGTTIVCNCKCPLGSSDPNCADPNQVPIQTSYNLSTDSAQNTILTVIKASGVYNFIVKGMKESSKSSNALFVGSSDTGFSGLLDASLSYFESLGLTNCTFDGQGVCQATSQSPTARRRLLSREKSSSQSYNLRAQTPTSSFQGVASPVLCIKAGNGVVWSVSSNNISSHYPVYNVNSLLNTNPAFDYGPFLQLATQLQNGLVIDSFFYNFQDPGIYVFHDASDVSKRMVVGVVNPVLDCPAAFGSGNVIQPLSASLIQSFPSSAPSMMTSPNYNLIIALAVSFGSVLLFSVVIVLLRNRVGWGITNSKGPAHRKLKLNLGSQRDNVKAVRSTAVLDELHKRDDGYIDLEGFNVQMLFDKLQDQTLLVTEQLTQQKNDVREFYDKLSRETLSLKTVMNINSTSKESNHEQVQKALNRKERIFSEIQRRKEIGEHTKSMCQTALKTLESYVQPDINFFNTSALSLKEAIDLIRKKCRNQGSSDDLHRIQRVVNETKTVVQRWKSAGGISKEFGLGAKLLDGKRKVLNKVDLIDSSGRFKRLDGILQLDSLTGLTVPCRGTEMQVAKHVVPVPDDCFVHPATGHVLPIEGNLVYNVSEGKLELVSNVSIEGLMERPMFYIRNKQNAEGDSYPSKKAPYTNLLPANNFSPPSNKKRSMLDPFTGLEVAILGVTHDLETGELVAVGGSMPDAVTGILKPISLYGIMQGVHSTAPILITGVKIDERTVVPVPVGGWYDVMCCEDDFLTCCRRLDKDPSEQGKPIFLGAAFNDEFSGLKRHCTMSLPDPLNRSCVIPYQSDLLFHLKLNHHKLVESLLQQTEHLSHVLQQKSKNDPQEIEGLLRKLNETDHKYHKIRDVLLGEMNGPCQSLNVCIASMKALAEDGGQRGRFFDPYLSEELPILLGCKMYDERLEDEVIAFELRDDGQTDEAEVGGCRTLDPVTGKVSTVSIGGRMRDIKTGRILPVTHITRDVSTKEVVPDSNLRIFAKEKSYKAENGASMELISELLQNLLSSNSNGQLLQELVHNAKQLSPTRGKNVQFDHSVPHSPELDGLDHLYEMAADDMHELMTANELETAPTFEEKLDEIIADVRANSDESLHGEMVENKAKALQEMEGYSSLLDSLSQEILQELDAANVGGSQKDNERIAEIISSLLHHEKQRQMSAYERLALSAFEKAARRRSNQDLEARNLEELESNGENVLFEKAALRIQQDHDQELARTTAEIAKENIEKRSRELAQEQKHLQQALMSLGPITDEQVQLLLAEYDKTADRLEGVSRNELIKQTFDVENKLDSAKGRKLARLLEKSVQPAAQESRWKAKLDEADDIELADILEKHDYLRTRLENALKTYEESEKKMFERQVDEENRRSEMELESRFLSALDQSVDEEEKQRILTRYTTDLTDLKQKLETDKRKQMMDFENRLQQKRKKKLEEEYLAKMNQEVDMLKSNAPRGEALKLGLEIENAVYQEIENARLASALLSQDEADLESLRQGLKSTEEAQVSELMINLSKEVQDADAETRNKLIANHELNMARLKAELVISRGREEEALEKKIQARRQKRQKALEDQHREEKKAMEEKDLQEALKEIERIKAISTHAIRQEEQRAKEHLDMLNRAQAEIKLLREELDSKSNMSISAEERRFEDKLNAQNLSKEERDLMIRKHEDEIGHMKALLKMDAAKQIASLESKLQARKAKKQKTLESMHEQETSKVEREFSSISASINEAEARGEHEVEAEMEKEIQGQMKTLSEKIDHQRNLMVEEENSKFEDQLKSAEYSGITDADREQLIQQHQQNVSKLTAYMEMEKNKKEQELKDRLQERKQKRLQKLELEKQRKQQEEEIDRQQKEEMAELERKHEEEMKLEMEKVEMELQVEREREQQKLAREMLLSSEFSDSKQKMEESSTEREKLMEDAEEKMNFMKSRMEVEKEKQEKLLQERLEKKAKKKREEIARRQAKQKEEKLLEQIQSAETILYQDDQWKSIEEEEKGVVPQAMTEEFEKMLQAEKEKIEQEMKKTMEEQQRMREELKKKQEDERRLLEEEMKRDQEIFEENLRKEQEKKAAELEARKRTMQEEMEKMAENVTAEERALLIKKHEEQIHQLEQENINKRAMVDEELQSKLAKRRNKKKMIQEKKQQEEIAQLQETNVQRAKMMKKQMREKEIEALKKMVKDGNEAEALQILSKSQSDELEEVKLQQSAECARQLAACETQELADKLEAELKLKHDNELSDIKAEHQSQQSALLGDAPPSGSGSMNKINEIEVRAEQLRQEKEELKARIEEEIKRMEVEHEKQMQEELAVFENKRKQLASRAADRRKQMESRISSAASMGQQTREDVQKTFEEERNALDSALSEEQRRQDEWLKQMLKHRTQAKQDAMRGKYSEQLNKYEEVIQSLMDRVGKEEMNFRSQMSKEEADNAWKVVSVAKWTMASKLNRPEVKAANKWLRKTFNRSLRMMYPNINPNYLNALQSTSKVDLRGSRSAWSLRENSPRKEPSGSRPSSALRSPHDTSPDTPALQLQLRRQQSEIERLKRAVEDQKAGGEQPSSEVNRFKMARSESAYGPSKEEVVALLKEWESPILPKLEEVERLLRLVLEEKYATPLK</sequence>
<feature type="compositionally biased region" description="Basic and acidic residues" evidence="2">
    <location>
        <begin position="1910"/>
        <end position="1926"/>
    </location>
</feature>
<feature type="region of interest" description="Disordered" evidence="2">
    <location>
        <begin position="2549"/>
        <end position="2576"/>
    </location>
</feature>
<dbReference type="HOGENOM" id="CLU_227784_0_0_1"/>
<evidence type="ECO:0000313" key="6">
    <source>
        <dbReference type="Proteomes" id="UP000011087"/>
    </source>
</evidence>
<reference evidence="6" key="2">
    <citation type="submission" date="2012-11" db="EMBL/GenBank/DDBJ databases">
        <authorList>
            <person name="Kuo A."/>
            <person name="Curtis B.A."/>
            <person name="Tanifuji G."/>
            <person name="Burki F."/>
            <person name="Gruber A."/>
            <person name="Irimia M."/>
            <person name="Maruyama S."/>
            <person name="Arias M.C."/>
            <person name="Ball S.G."/>
            <person name="Gile G.H."/>
            <person name="Hirakawa Y."/>
            <person name="Hopkins J.F."/>
            <person name="Rensing S.A."/>
            <person name="Schmutz J."/>
            <person name="Symeonidi A."/>
            <person name="Elias M."/>
            <person name="Eveleigh R.J."/>
            <person name="Herman E.K."/>
            <person name="Klute M.J."/>
            <person name="Nakayama T."/>
            <person name="Obornik M."/>
            <person name="Reyes-Prieto A."/>
            <person name="Armbrust E.V."/>
            <person name="Aves S.J."/>
            <person name="Beiko R.G."/>
            <person name="Coutinho P."/>
            <person name="Dacks J.B."/>
            <person name="Durnford D.G."/>
            <person name="Fast N.M."/>
            <person name="Green B.R."/>
            <person name="Grisdale C."/>
            <person name="Hempe F."/>
            <person name="Henrissat B."/>
            <person name="Hoppner M.P."/>
            <person name="Ishida K.-I."/>
            <person name="Kim E."/>
            <person name="Koreny L."/>
            <person name="Kroth P.G."/>
            <person name="Liu Y."/>
            <person name="Malik S.-B."/>
            <person name="Maier U.G."/>
            <person name="McRose D."/>
            <person name="Mock T."/>
            <person name="Neilson J.A."/>
            <person name="Onodera N.T."/>
            <person name="Poole A.M."/>
            <person name="Pritham E.J."/>
            <person name="Richards T.A."/>
            <person name="Rocap G."/>
            <person name="Roy S.W."/>
            <person name="Sarai C."/>
            <person name="Schaack S."/>
            <person name="Shirato S."/>
            <person name="Slamovits C.H."/>
            <person name="Spencer D.F."/>
            <person name="Suzuki S."/>
            <person name="Worden A.Z."/>
            <person name="Zauner S."/>
            <person name="Barry K."/>
            <person name="Bell C."/>
            <person name="Bharti A.K."/>
            <person name="Crow J.A."/>
            <person name="Grimwood J."/>
            <person name="Kramer R."/>
            <person name="Lindquist E."/>
            <person name="Lucas S."/>
            <person name="Salamov A."/>
            <person name="McFadden G.I."/>
            <person name="Lane C.E."/>
            <person name="Keeling P.J."/>
            <person name="Gray M.W."/>
            <person name="Grigoriev I.V."/>
            <person name="Archibald J.M."/>
        </authorList>
    </citation>
    <scope>NUCLEOTIDE SEQUENCE</scope>
    <source>
        <strain evidence="6">CCMP2712</strain>
    </source>
</reference>
<dbReference type="PaxDb" id="55529-EKX43723"/>
<keyword evidence="3" id="KW-1133">Transmembrane helix</keyword>
<dbReference type="PANTHER" id="PTHR47236">
    <property type="entry name" value="GENE, 32742-RELATED-RELATED"/>
    <property type="match status" value="1"/>
</dbReference>
<protein>
    <submittedName>
        <fullName evidence="4 5">Uncharacterized protein</fullName>
    </submittedName>
</protein>
<dbReference type="GeneID" id="17300479"/>
<feature type="region of interest" description="Disordered" evidence="2">
    <location>
        <begin position="2322"/>
        <end position="2352"/>
    </location>
</feature>
<feature type="region of interest" description="Disordered" evidence="2">
    <location>
        <begin position="1904"/>
        <end position="1926"/>
    </location>
</feature>
<feature type="transmembrane region" description="Helical" evidence="3">
    <location>
        <begin position="299"/>
        <end position="320"/>
    </location>
</feature>
<organism evidence="4">
    <name type="scientific">Guillardia theta (strain CCMP2712)</name>
    <name type="common">Cryptophyte</name>
    <dbReference type="NCBI Taxonomy" id="905079"/>
    <lineage>
        <taxon>Eukaryota</taxon>
        <taxon>Cryptophyceae</taxon>
        <taxon>Pyrenomonadales</taxon>
        <taxon>Geminigeraceae</taxon>
        <taxon>Guillardia</taxon>
    </lineage>
</organism>
<dbReference type="OrthoDB" id="439917at2759"/>
<feature type="region of interest" description="Disordered" evidence="2">
    <location>
        <begin position="1841"/>
        <end position="1876"/>
    </location>
</feature>
<keyword evidence="3" id="KW-0812">Transmembrane</keyword>
<name>L1J5A4_GUITC</name>
<feature type="coiled-coil region" evidence="1">
    <location>
        <begin position="2395"/>
        <end position="2422"/>
    </location>
</feature>
<dbReference type="EnsemblProtists" id="EKX43723">
    <property type="protein sequence ID" value="EKX43723"/>
    <property type="gene ID" value="GUITHDRAFT_110176"/>
</dbReference>
<feature type="coiled-coil region" evidence="1">
    <location>
        <begin position="1411"/>
        <end position="1458"/>
    </location>
</feature>